<evidence type="ECO:0000256" key="3">
    <source>
        <dbReference type="ARBA" id="ARBA00022692"/>
    </source>
</evidence>
<protein>
    <submittedName>
        <fullName evidence="8">MFS transporter</fullName>
    </submittedName>
</protein>
<dbReference type="InterPro" id="IPR020846">
    <property type="entry name" value="MFS_dom"/>
</dbReference>
<dbReference type="KEGG" id="pmet:G4Y79_00945"/>
<dbReference type="CDD" id="cd17321">
    <property type="entry name" value="MFS_MMR_MDR_like"/>
    <property type="match status" value="1"/>
</dbReference>
<proteinExistence type="predicted"/>
<comment type="subcellular location">
    <subcellularLocation>
        <location evidence="1">Cell membrane</location>
        <topology evidence="1">Multi-pass membrane protein</topology>
    </subcellularLocation>
</comment>
<sequence length="538" mass="57408">MQNHNTQSAAPAVNPWVVMAFIAIPVFIGSLDLTVVSAFLPELITQLELPVQTALDDASWIVTAYLLAYTVSLTFMGRLSDLLGRRWVYVVCLVVFIIGSIWVAIATTWPADILYDIYRRMGERPDPAYVKLQVIIVGRVVEALGAGALVPVSLALVGDLFPPMKRARPLGLVAATDTLGWVLGPVYGGLFIQIMPWEGLFWMNVPLTLLSLFLVIYGLRHVPQTRVQGRFDFIGTVLIVGALSCLSLGLGANVDMSGASLENLSPLPDYAGPVLAIGFVLFLGFLLVETRFKDPLINLAMFARRNLSAASVVNLLVGYCLFIGLVNVPLLVNISQESTATLTEAALEVGLLLSTLTLPMAIAAVPGGWLSERIGIRNTVVAGLVIALVGFAWVYFTWTVDISRTLIGIQNVLIGVGIGLTFSPVSAAIINSAYDEERGVASALVIILRLIGMTVSVASLSSLAFYRVNALVDAAQTAAGASFDPGQFQVVYFESAVKVLGEMGLIGAVLCGIALVPALLLGRQAAPPERMEPPTQAA</sequence>
<keyword evidence="4 6" id="KW-1133">Transmembrane helix</keyword>
<feature type="transmembrane region" description="Helical" evidence="6">
    <location>
        <begin position="381"/>
        <end position="400"/>
    </location>
</feature>
<dbReference type="Gene3D" id="1.20.1250.20">
    <property type="entry name" value="MFS general substrate transporter like domains"/>
    <property type="match status" value="2"/>
</dbReference>
<keyword evidence="9" id="KW-1185">Reference proteome</keyword>
<keyword evidence="2" id="KW-0813">Transport</keyword>
<feature type="transmembrane region" description="Helical" evidence="6">
    <location>
        <begin position="58"/>
        <end position="75"/>
    </location>
</feature>
<keyword evidence="3 6" id="KW-0812">Transmembrane</keyword>
<dbReference type="InterPro" id="IPR011701">
    <property type="entry name" value="MFS"/>
</dbReference>
<feature type="domain" description="Major facilitator superfamily (MFS) profile" evidence="7">
    <location>
        <begin position="18"/>
        <end position="526"/>
    </location>
</feature>
<dbReference type="PROSITE" id="PS50850">
    <property type="entry name" value="MFS"/>
    <property type="match status" value="1"/>
</dbReference>
<evidence type="ECO:0000256" key="1">
    <source>
        <dbReference type="ARBA" id="ARBA00004651"/>
    </source>
</evidence>
<dbReference type="InterPro" id="IPR036259">
    <property type="entry name" value="MFS_trans_sf"/>
</dbReference>
<feature type="transmembrane region" description="Helical" evidence="6">
    <location>
        <begin position="231"/>
        <end position="250"/>
    </location>
</feature>
<evidence type="ECO:0000259" key="7">
    <source>
        <dbReference type="PROSITE" id="PS50850"/>
    </source>
</evidence>
<feature type="transmembrane region" description="Helical" evidence="6">
    <location>
        <begin position="351"/>
        <end position="369"/>
    </location>
</feature>
<feature type="transmembrane region" description="Helical" evidence="6">
    <location>
        <begin position="503"/>
        <end position="521"/>
    </location>
</feature>
<evidence type="ECO:0000256" key="6">
    <source>
        <dbReference type="SAM" id="Phobius"/>
    </source>
</evidence>
<name>A0A7S8E9R3_9CHLR</name>
<dbReference type="PANTHER" id="PTHR23501">
    <property type="entry name" value="MAJOR FACILITATOR SUPERFAMILY"/>
    <property type="match status" value="1"/>
</dbReference>
<dbReference type="Pfam" id="PF07690">
    <property type="entry name" value="MFS_1"/>
    <property type="match status" value="1"/>
</dbReference>
<dbReference type="RefSeq" id="WP_195171041.1">
    <property type="nucleotide sequence ID" value="NZ_CP062983.1"/>
</dbReference>
<dbReference type="SUPFAM" id="SSF103473">
    <property type="entry name" value="MFS general substrate transporter"/>
    <property type="match status" value="1"/>
</dbReference>
<dbReference type="Proteomes" id="UP000594468">
    <property type="component" value="Chromosome"/>
</dbReference>
<evidence type="ECO:0000256" key="2">
    <source>
        <dbReference type="ARBA" id="ARBA00022448"/>
    </source>
</evidence>
<evidence type="ECO:0000313" key="9">
    <source>
        <dbReference type="Proteomes" id="UP000594468"/>
    </source>
</evidence>
<dbReference type="AlphaFoldDB" id="A0A7S8E9R3"/>
<feature type="transmembrane region" description="Helical" evidence="6">
    <location>
        <begin position="200"/>
        <end position="219"/>
    </location>
</feature>
<gene>
    <name evidence="8" type="ORF">G4Y79_00945</name>
</gene>
<evidence type="ECO:0000313" key="8">
    <source>
        <dbReference type="EMBL" id="QPC82972.1"/>
    </source>
</evidence>
<feature type="transmembrane region" description="Helical" evidence="6">
    <location>
        <begin position="309"/>
        <end position="331"/>
    </location>
</feature>
<dbReference type="GO" id="GO:0005886">
    <property type="term" value="C:plasma membrane"/>
    <property type="evidence" value="ECO:0007669"/>
    <property type="project" value="UniProtKB-SubCell"/>
</dbReference>
<evidence type="ECO:0000256" key="4">
    <source>
        <dbReference type="ARBA" id="ARBA00022989"/>
    </source>
</evidence>
<feature type="transmembrane region" description="Helical" evidence="6">
    <location>
        <begin position="170"/>
        <end position="194"/>
    </location>
</feature>
<feature type="transmembrane region" description="Helical" evidence="6">
    <location>
        <begin position="270"/>
        <end position="288"/>
    </location>
</feature>
<reference evidence="8 9" key="1">
    <citation type="submission" date="2020-02" db="EMBL/GenBank/DDBJ databases">
        <authorList>
            <person name="Zheng R.K."/>
            <person name="Sun C.M."/>
        </authorList>
    </citation>
    <scope>NUCLEOTIDE SEQUENCE [LARGE SCALE GENOMIC DNA]</scope>
    <source>
        <strain evidence="9">rifampicinis</strain>
    </source>
</reference>
<feature type="transmembrane region" description="Helical" evidence="6">
    <location>
        <begin position="129"/>
        <end position="158"/>
    </location>
</feature>
<accession>A0A7S8E9R3</accession>
<dbReference type="PANTHER" id="PTHR23501:SF191">
    <property type="entry name" value="VACUOLAR BASIC AMINO ACID TRANSPORTER 4"/>
    <property type="match status" value="1"/>
</dbReference>
<keyword evidence="5 6" id="KW-0472">Membrane</keyword>
<feature type="transmembrane region" description="Helical" evidence="6">
    <location>
        <begin position="87"/>
        <end position="109"/>
    </location>
</feature>
<feature type="transmembrane region" description="Helical" evidence="6">
    <location>
        <begin position="446"/>
        <end position="466"/>
    </location>
</feature>
<dbReference type="GO" id="GO:0022857">
    <property type="term" value="F:transmembrane transporter activity"/>
    <property type="evidence" value="ECO:0007669"/>
    <property type="project" value="InterPro"/>
</dbReference>
<evidence type="ECO:0000256" key="5">
    <source>
        <dbReference type="ARBA" id="ARBA00023136"/>
    </source>
</evidence>
<organism evidence="8 9">
    <name type="scientific">Phototrophicus methaneseepsis</name>
    <dbReference type="NCBI Taxonomy" id="2710758"/>
    <lineage>
        <taxon>Bacteria</taxon>
        <taxon>Bacillati</taxon>
        <taxon>Chloroflexota</taxon>
        <taxon>Candidatus Thermofontia</taxon>
        <taxon>Phototrophicales</taxon>
        <taxon>Phototrophicaceae</taxon>
        <taxon>Phototrophicus</taxon>
    </lineage>
</organism>
<dbReference type="EMBL" id="CP062983">
    <property type="protein sequence ID" value="QPC82972.1"/>
    <property type="molecule type" value="Genomic_DNA"/>
</dbReference>
<feature type="transmembrane region" description="Helical" evidence="6">
    <location>
        <begin position="412"/>
        <end position="434"/>
    </location>
</feature>
<feature type="transmembrane region" description="Helical" evidence="6">
    <location>
        <begin position="12"/>
        <end position="38"/>
    </location>
</feature>